<evidence type="ECO:0000313" key="19">
    <source>
        <dbReference type="Proteomes" id="UP000176678"/>
    </source>
</evidence>
<dbReference type="GO" id="GO:0005886">
    <property type="term" value="C:plasma membrane"/>
    <property type="evidence" value="ECO:0007669"/>
    <property type="project" value="UniProtKB-SubCell"/>
</dbReference>
<evidence type="ECO:0000256" key="12">
    <source>
        <dbReference type="ARBA" id="ARBA00023306"/>
    </source>
</evidence>
<dbReference type="InterPro" id="IPR041027">
    <property type="entry name" value="FtsK_alpha"/>
</dbReference>
<sequence length="744" mass="81361">MSKYHRRPGSRRNASLFDRVDFNPEIKRGVLAVFLFVLAGLSLLSFFDLAGLAGSFWSALLSVAFGKTRFALPVVLIVIGYLIEKEGEYDYKLTHFIGLILFFLSLNAIFHLNFPTNELVSQAIAGNGGGLFGVALAWPLKNYLDYLAALMILIALLVISLLFIFNMSLARLVETHRIFFAHLGWVGRSILSLAHVVAPLKPSEQDETSFSSRPLLPEEDMIDADSDEEETPEEEEMEESGEDGDATEETEDGTVPARKKVIRAEFHLPPLSLLYTLKSKPTAGDIKANSAIIQETLANFGIPVDVGEIQVGPTVTQYAIKPDKGVKLNRITALHNDLALALAAHPIRIEAPIPGKSLVGIEVPNQRVAMVTLRELLEEESAKPNPAGLVFALGKDVAGKPQFADLNRMPHLLIAGATNSGKTVAINTLIASLLYQHAPETLRFIMVDPKRVELPVYNGIPHLLTPVITNVNKTVGAIKWVIVEMERRFDLLAHAGSRDVTSYNQRAKEPLPFIVFVIDELADLMATSGAEVEAGIVRLAQMSRAVGIHLVIATQRPSVDVITGLMKANIPARVAFSVASIVDSRTILDNAGAEKLLGRGDMLLLTADMSKPKRIQGCYISEEEIKRIVDFLKDQDAPHYTVGFDRAGEESSTSVFDGGTGGRDQLFNEARNLIVESKKASASFLQRRLRVGYARAARLLDELEEAGVVGPADGAKPRDVLLDALDLDTIERGSKDEDDEIPEQ</sequence>
<evidence type="ECO:0000256" key="15">
    <source>
        <dbReference type="SAM" id="MobiDB-lite"/>
    </source>
</evidence>
<evidence type="ECO:0000256" key="3">
    <source>
        <dbReference type="ARBA" id="ARBA00022475"/>
    </source>
</evidence>
<feature type="transmembrane region" description="Helical" evidence="16">
    <location>
        <begin position="146"/>
        <end position="166"/>
    </location>
</feature>
<comment type="subunit">
    <text evidence="13">Homohexamer. Forms a ring that surrounds DNA.</text>
</comment>
<dbReference type="PROSITE" id="PS50901">
    <property type="entry name" value="FTSK"/>
    <property type="match status" value="1"/>
</dbReference>
<dbReference type="SUPFAM" id="SSF46785">
    <property type="entry name" value="Winged helix' DNA-binding domain"/>
    <property type="match status" value="1"/>
</dbReference>
<feature type="transmembrane region" description="Helical" evidence="16">
    <location>
        <begin position="59"/>
        <end position="83"/>
    </location>
</feature>
<dbReference type="Gene3D" id="3.30.980.40">
    <property type="match status" value="1"/>
</dbReference>
<evidence type="ECO:0000313" key="18">
    <source>
        <dbReference type="EMBL" id="OGL88559.1"/>
    </source>
</evidence>
<feature type="region of interest" description="Disordered" evidence="15">
    <location>
        <begin position="204"/>
        <end position="258"/>
    </location>
</feature>
<keyword evidence="11 16" id="KW-0472">Membrane</keyword>
<dbReference type="InterPro" id="IPR003593">
    <property type="entry name" value="AAA+_ATPase"/>
</dbReference>
<dbReference type="Gene3D" id="1.10.10.10">
    <property type="entry name" value="Winged helix-like DNA-binding domain superfamily/Winged helix DNA-binding domain"/>
    <property type="match status" value="1"/>
</dbReference>
<dbReference type="GO" id="GO:0003677">
    <property type="term" value="F:DNA binding"/>
    <property type="evidence" value="ECO:0007669"/>
    <property type="project" value="UniProtKB-KW"/>
</dbReference>
<dbReference type="InterPro" id="IPR002543">
    <property type="entry name" value="FtsK_dom"/>
</dbReference>
<dbReference type="CDD" id="cd01127">
    <property type="entry name" value="TrwB_TraG_TraD_VirD4"/>
    <property type="match status" value="1"/>
</dbReference>
<keyword evidence="10" id="KW-0238">DNA-binding</keyword>
<dbReference type="Gene3D" id="3.40.50.300">
    <property type="entry name" value="P-loop containing nucleotide triphosphate hydrolases"/>
    <property type="match status" value="1"/>
</dbReference>
<dbReference type="SMART" id="SM00382">
    <property type="entry name" value="AAA"/>
    <property type="match status" value="1"/>
</dbReference>
<evidence type="ECO:0000256" key="5">
    <source>
        <dbReference type="ARBA" id="ARBA00022692"/>
    </source>
</evidence>
<feature type="transmembrane region" description="Helical" evidence="16">
    <location>
        <begin position="95"/>
        <end position="114"/>
    </location>
</feature>
<keyword evidence="3" id="KW-1003">Cell membrane</keyword>
<dbReference type="GO" id="GO:0005524">
    <property type="term" value="F:ATP binding"/>
    <property type="evidence" value="ECO:0007669"/>
    <property type="project" value="UniProtKB-UniRule"/>
</dbReference>
<dbReference type="GO" id="GO:0007059">
    <property type="term" value="P:chromosome segregation"/>
    <property type="evidence" value="ECO:0007669"/>
    <property type="project" value="UniProtKB-KW"/>
</dbReference>
<keyword evidence="9 16" id="KW-1133">Transmembrane helix</keyword>
<dbReference type="EMBL" id="MGES01000041">
    <property type="protein sequence ID" value="OGL88559.1"/>
    <property type="molecule type" value="Genomic_DNA"/>
</dbReference>
<dbReference type="InterPro" id="IPR018541">
    <property type="entry name" value="Ftsk_gamma"/>
</dbReference>
<dbReference type="AlphaFoldDB" id="A0A1F7VDG7"/>
<evidence type="ECO:0000256" key="13">
    <source>
        <dbReference type="ARBA" id="ARBA00025923"/>
    </source>
</evidence>
<keyword evidence="6 14" id="KW-0547">Nucleotide-binding</keyword>
<evidence type="ECO:0000256" key="16">
    <source>
        <dbReference type="SAM" id="Phobius"/>
    </source>
</evidence>
<evidence type="ECO:0000256" key="9">
    <source>
        <dbReference type="ARBA" id="ARBA00022989"/>
    </source>
</evidence>
<dbReference type="PANTHER" id="PTHR22683:SF41">
    <property type="entry name" value="DNA TRANSLOCASE FTSK"/>
    <property type="match status" value="1"/>
</dbReference>
<comment type="caution">
    <text evidence="18">The sequence shown here is derived from an EMBL/GenBank/DDBJ whole genome shotgun (WGS) entry which is preliminary data.</text>
</comment>
<keyword evidence="12" id="KW-0131">Cell cycle</keyword>
<proteinExistence type="inferred from homology"/>
<feature type="binding site" evidence="14">
    <location>
        <begin position="416"/>
        <end position="423"/>
    </location>
    <ligand>
        <name>ATP</name>
        <dbReference type="ChEBI" id="CHEBI:30616"/>
    </ligand>
</feature>
<evidence type="ECO:0000256" key="14">
    <source>
        <dbReference type="PROSITE-ProRule" id="PRU00289"/>
    </source>
</evidence>
<dbReference type="GO" id="GO:0051301">
    <property type="term" value="P:cell division"/>
    <property type="evidence" value="ECO:0007669"/>
    <property type="project" value="UniProtKB-KW"/>
</dbReference>
<evidence type="ECO:0000256" key="4">
    <source>
        <dbReference type="ARBA" id="ARBA00022618"/>
    </source>
</evidence>
<dbReference type="SMART" id="SM00843">
    <property type="entry name" value="Ftsk_gamma"/>
    <property type="match status" value="1"/>
</dbReference>
<keyword evidence="4" id="KW-0132">Cell division</keyword>
<dbReference type="InterPro" id="IPR036388">
    <property type="entry name" value="WH-like_DNA-bd_sf"/>
</dbReference>
<evidence type="ECO:0000256" key="11">
    <source>
        <dbReference type="ARBA" id="ARBA00023136"/>
    </source>
</evidence>
<dbReference type="STRING" id="1802410.A3H75_02425"/>
<dbReference type="InterPro" id="IPR050206">
    <property type="entry name" value="FtsK/SpoIIIE/SftA"/>
</dbReference>
<organism evidence="18 19">
    <name type="scientific">Candidatus Uhrbacteria bacterium RIFCSPLOWO2_02_FULL_51_9</name>
    <dbReference type="NCBI Taxonomy" id="1802410"/>
    <lineage>
        <taxon>Bacteria</taxon>
        <taxon>Candidatus Uhriibacteriota</taxon>
    </lineage>
</organism>
<accession>A0A1F7VDG7</accession>
<evidence type="ECO:0000256" key="10">
    <source>
        <dbReference type="ARBA" id="ARBA00023125"/>
    </source>
</evidence>
<evidence type="ECO:0000256" key="8">
    <source>
        <dbReference type="ARBA" id="ARBA00022840"/>
    </source>
</evidence>
<keyword evidence="5 16" id="KW-0812">Transmembrane</keyword>
<feature type="compositionally biased region" description="Acidic residues" evidence="15">
    <location>
        <begin position="217"/>
        <end position="252"/>
    </location>
</feature>
<reference evidence="18 19" key="1">
    <citation type="journal article" date="2016" name="Nat. Commun.">
        <title>Thousands of microbial genomes shed light on interconnected biogeochemical processes in an aquifer system.</title>
        <authorList>
            <person name="Anantharaman K."/>
            <person name="Brown C.T."/>
            <person name="Hug L.A."/>
            <person name="Sharon I."/>
            <person name="Castelle C.J."/>
            <person name="Probst A.J."/>
            <person name="Thomas B.C."/>
            <person name="Singh A."/>
            <person name="Wilkins M.J."/>
            <person name="Karaoz U."/>
            <person name="Brodie E.L."/>
            <person name="Williams K.H."/>
            <person name="Hubbard S.S."/>
            <person name="Banfield J.F."/>
        </authorList>
    </citation>
    <scope>NUCLEOTIDE SEQUENCE [LARGE SCALE GENOMIC DNA]</scope>
</reference>
<dbReference type="InterPro" id="IPR027417">
    <property type="entry name" value="P-loop_NTPase"/>
</dbReference>
<dbReference type="SUPFAM" id="SSF52540">
    <property type="entry name" value="P-loop containing nucleoside triphosphate hydrolases"/>
    <property type="match status" value="1"/>
</dbReference>
<dbReference type="Pfam" id="PF13491">
    <property type="entry name" value="FtsK_4TM"/>
    <property type="match status" value="1"/>
</dbReference>
<dbReference type="PANTHER" id="PTHR22683">
    <property type="entry name" value="SPORULATION PROTEIN RELATED"/>
    <property type="match status" value="1"/>
</dbReference>
<keyword evidence="7" id="KW-0159">Chromosome partition</keyword>
<evidence type="ECO:0000259" key="17">
    <source>
        <dbReference type="PROSITE" id="PS50901"/>
    </source>
</evidence>
<gene>
    <name evidence="18" type="ORF">A3H75_02425</name>
</gene>
<feature type="domain" description="FtsK" evidence="17">
    <location>
        <begin position="399"/>
        <end position="585"/>
    </location>
</feature>
<dbReference type="Pfam" id="PF01580">
    <property type="entry name" value="FtsK_SpoIIIE"/>
    <property type="match status" value="1"/>
</dbReference>
<dbReference type="Pfam" id="PF17854">
    <property type="entry name" value="FtsK_alpha"/>
    <property type="match status" value="1"/>
</dbReference>
<dbReference type="InterPro" id="IPR025199">
    <property type="entry name" value="FtsK_4TM"/>
</dbReference>
<evidence type="ECO:0000256" key="1">
    <source>
        <dbReference type="ARBA" id="ARBA00004651"/>
    </source>
</evidence>
<name>A0A1F7VDG7_9BACT</name>
<dbReference type="Proteomes" id="UP000176678">
    <property type="component" value="Unassembled WGS sequence"/>
</dbReference>
<feature type="transmembrane region" description="Helical" evidence="16">
    <location>
        <begin position="29"/>
        <end position="47"/>
    </location>
</feature>
<keyword evidence="8 14" id="KW-0067">ATP-binding</keyword>
<dbReference type="Pfam" id="PF09397">
    <property type="entry name" value="FtsK_gamma"/>
    <property type="match status" value="1"/>
</dbReference>
<comment type="similarity">
    <text evidence="2">Belongs to the FtsK/SpoIIIE/SftA family.</text>
</comment>
<evidence type="ECO:0000256" key="7">
    <source>
        <dbReference type="ARBA" id="ARBA00022829"/>
    </source>
</evidence>
<comment type="subcellular location">
    <subcellularLocation>
        <location evidence="1">Cell membrane</location>
        <topology evidence="1">Multi-pass membrane protein</topology>
    </subcellularLocation>
</comment>
<evidence type="ECO:0000256" key="2">
    <source>
        <dbReference type="ARBA" id="ARBA00006474"/>
    </source>
</evidence>
<evidence type="ECO:0000256" key="6">
    <source>
        <dbReference type="ARBA" id="ARBA00022741"/>
    </source>
</evidence>
<protein>
    <recommendedName>
        <fullName evidence="17">FtsK domain-containing protein</fullName>
    </recommendedName>
</protein>
<dbReference type="InterPro" id="IPR036390">
    <property type="entry name" value="WH_DNA-bd_sf"/>
</dbReference>